<dbReference type="STRING" id="271157.SAMN05444396_11050"/>
<proteinExistence type="inferred from homology"/>
<evidence type="ECO:0000259" key="8">
    <source>
        <dbReference type="PROSITE" id="PS51782"/>
    </source>
</evidence>
<name>A0A1M5JAV2_9FLAO</name>
<dbReference type="GO" id="GO:0008234">
    <property type="term" value="F:cysteine-type peptidase activity"/>
    <property type="evidence" value="ECO:0007669"/>
    <property type="project" value="UniProtKB-KW"/>
</dbReference>
<dbReference type="SMART" id="SM00257">
    <property type="entry name" value="LysM"/>
    <property type="match status" value="3"/>
</dbReference>
<sequence>MNQVLKFLIVILILSSSSVYSQQKKSKNKISSREIMSINSHQVKAKETLYGIAKQYKITVNELKGLNPELASSDLKIGQKIIISSNSNFQEVVNVLDTAVKNKQNDLKESDDVNGDFIVWEVQPKESKYSITRKYGISIKEFDKANSNLGMKPLQIGQKVNIPARLVNFSTNSSVDEFKVKVETENTPNQIAISEPKTVEQSLYEKEAYQTVIIEILPKETKYGIAKKYGLTVTELEKQNPKIKNKLIVGQQISITSKHIEKNTNEIANVESDSNDEIKTSKIDFNNGTSSKFSSEFVDQLIDLASDNIGTRYRTGGTSKSGFDCSGLMLTTFGAFDIKLPRTSREQSAVGTIVSTEEAQKGDLIFFKTNGRRQINHVGMVVEVNADEIKFIHSSTSNGVIISSTKERYYGKNFSQINRVVQ</sequence>
<evidence type="ECO:0000313" key="10">
    <source>
        <dbReference type="EMBL" id="SHG37621.1"/>
    </source>
</evidence>
<evidence type="ECO:0000256" key="4">
    <source>
        <dbReference type="ARBA" id="ARBA00022737"/>
    </source>
</evidence>
<dbReference type="InterPro" id="IPR018392">
    <property type="entry name" value="LysM"/>
</dbReference>
<keyword evidence="2" id="KW-0645">Protease</keyword>
<dbReference type="SUPFAM" id="SSF54001">
    <property type="entry name" value="Cysteine proteinases"/>
    <property type="match status" value="1"/>
</dbReference>
<dbReference type="CDD" id="cd00118">
    <property type="entry name" value="LysM"/>
    <property type="match status" value="3"/>
</dbReference>
<dbReference type="InterPro" id="IPR036779">
    <property type="entry name" value="LysM_dom_sf"/>
</dbReference>
<dbReference type="PANTHER" id="PTHR47360:SF1">
    <property type="entry name" value="ENDOPEPTIDASE NLPC-RELATED"/>
    <property type="match status" value="1"/>
</dbReference>
<organism evidence="10 11">
    <name type="scientific">Flavobacterium segetis</name>
    <dbReference type="NCBI Taxonomy" id="271157"/>
    <lineage>
        <taxon>Bacteria</taxon>
        <taxon>Pseudomonadati</taxon>
        <taxon>Bacteroidota</taxon>
        <taxon>Flavobacteriia</taxon>
        <taxon>Flavobacteriales</taxon>
        <taxon>Flavobacteriaceae</taxon>
        <taxon>Flavobacterium</taxon>
    </lineage>
</organism>
<evidence type="ECO:0000256" key="6">
    <source>
        <dbReference type="ARBA" id="ARBA00022807"/>
    </source>
</evidence>
<feature type="domain" description="LysM" evidence="8">
    <location>
        <begin position="118"/>
        <end position="162"/>
    </location>
</feature>
<protein>
    <submittedName>
        <fullName evidence="10">Cell wall-associated hydrolase, NlpC family</fullName>
    </submittedName>
</protein>
<dbReference type="Gene3D" id="3.10.350.10">
    <property type="entry name" value="LysM domain"/>
    <property type="match status" value="3"/>
</dbReference>
<dbReference type="InterPro" id="IPR052062">
    <property type="entry name" value="Murein_DD/LD_carboxypeptidase"/>
</dbReference>
<keyword evidence="3 7" id="KW-0732">Signal</keyword>
<dbReference type="PROSITE" id="PS51782">
    <property type="entry name" value="LYSM"/>
    <property type="match status" value="3"/>
</dbReference>
<dbReference type="PANTHER" id="PTHR47360">
    <property type="entry name" value="MUREIN DD-ENDOPEPTIDASE MEPS/MUREIN LD-CARBOXYPEPTIDASE"/>
    <property type="match status" value="1"/>
</dbReference>
<feature type="signal peptide" evidence="7">
    <location>
        <begin position="1"/>
        <end position="21"/>
    </location>
</feature>
<evidence type="ECO:0000256" key="2">
    <source>
        <dbReference type="ARBA" id="ARBA00022670"/>
    </source>
</evidence>
<accession>A0A1M5JAV2</accession>
<evidence type="ECO:0000256" key="5">
    <source>
        <dbReference type="ARBA" id="ARBA00022801"/>
    </source>
</evidence>
<keyword evidence="4" id="KW-0677">Repeat</keyword>
<dbReference type="Gene3D" id="3.90.1720.10">
    <property type="entry name" value="endopeptidase domain like (from Nostoc punctiforme)"/>
    <property type="match status" value="1"/>
</dbReference>
<evidence type="ECO:0000256" key="7">
    <source>
        <dbReference type="SAM" id="SignalP"/>
    </source>
</evidence>
<dbReference type="GO" id="GO:0006508">
    <property type="term" value="P:proteolysis"/>
    <property type="evidence" value="ECO:0007669"/>
    <property type="project" value="UniProtKB-KW"/>
</dbReference>
<comment type="similarity">
    <text evidence="1">Belongs to the peptidase C40 family.</text>
</comment>
<dbReference type="SUPFAM" id="SSF54106">
    <property type="entry name" value="LysM domain"/>
    <property type="match status" value="3"/>
</dbReference>
<dbReference type="InterPro" id="IPR000064">
    <property type="entry name" value="NLP_P60_dom"/>
</dbReference>
<feature type="domain" description="NlpC/P60" evidence="9">
    <location>
        <begin position="295"/>
        <end position="421"/>
    </location>
</feature>
<evidence type="ECO:0000313" key="11">
    <source>
        <dbReference type="Proteomes" id="UP000184036"/>
    </source>
</evidence>
<evidence type="ECO:0000259" key="9">
    <source>
        <dbReference type="PROSITE" id="PS51935"/>
    </source>
</evidence>
<evidence type="ECO:0000256" key="3">
    <source>
        <dbReference type="ARBA" id="ARBA00022729"/>
    </source>
</evidence>
<gene>
    <name evidence="10" type="ORF">SAMN05444396_11050</name>
</gene>
<dbReference type="InterPro" id="IPR038765">
    <property type="entry name" value="Papain-like_cys_pep_sf"/>
</dbReference>
<dbReference type="AlphaFoldDB" id="A0A1M5JAV2"/>
<evidence type="ECO:0000256" key="1">
    <source>
        <dbReference type="ARBA" id="ARBA00007074"/>
    </source>
</evidence>
<feature type="domain" description="LysM" evidence="8">
    <location>
        <begin position="212"/>
        <end position="255"/>
    </location>
</feature>
<keyword evidence="11" id="KW-1185">Reference proteome</keyword>
<dbReference type="Pfam" id="PF01476">
    <property type="entry name" value="LysM"/>
    <property type="match status" value="3"/>
</dbReference>
<dbReference type="Pfam" id="PF00877">
    <property type="entry name" value="NLPC_P60"/>
    <property type="match status" value="1"/>
</dbReference>
<keyword evidence="5 10" id="KW-0378">Hydrolase</keyword>
<feature type="chain" id="PRO_5012951519" evidence="7">
    <location>
        <begin position="22"/>
        <end position="422"/>
    </location>
</feature>
<dbReference type="PROSITE" id="PS51935">
    <property type="entry name" value="NLPC_P60"/>
    <property type="match status" value="1"/>
</dbReference>
<feature type="domain" description="LysM" evidence="8">
    <location>
        <begin position="39"/>
        <end position="83"/>
    </location>
</feature>
<dbReference type="Proteomes" id="UP000184036">
    <property type="component" value="Unassembled WGS sequence"/>
</dbReference>
<reference evidence="11" key="1">
    <citation type="submission" date="2016-11" db="EMBL/GenBank/DDBJ databases">
        <authorList>
            <person name="Varghese N."/>
            <person name="Submissions S."/>
        </authorList>
    </citation>
    <scope>NUCLEOTIDE SEQUENCE [LARGE SCALE GENOMIC DNA]</scope>
    <source>
        <strain evidence="11">DSM 19741</strain>
    </source>
</reference>
<keyword evidence="6" id="KW-0788">Thiol protease</keyword>
<dbReference type="EMBL" id="FQWE01000010">
    <property type="protein sequence ID" value="SHG37621.1"/>
    <property type="molecule type" value="Genomic_DNA"/>
</dbReference>